<reference evidence="4 5" key="1">
    <citation type="submission" date="2017-09" db="EMBL/GenBank/DDBJ databases">
        <title>Complete Genome Sequences of Two Strains of the Meat Spoilage Bacterium Brochothrix thermosphacta Isolated from Ground Chicken.</title>
        <authorList>
            <person name="Paoli G.C."/>
            <person name="Wijey C."/>
            <person name="Chen C.-Y."/>
            <person name="Nguyen L."/>
            <person name="Yan X."/>
            <person name="Irwin P.L."/>
        </authorList>
    </citation>
    <scope>NUCLEOTIDE SEQUENCE [LARGE SCALE GENOMIC DNA]</scope>
    <source>
        <strain evidence="4 5">BI</strain>
    </source>
</reference>
<evidence type="ECO:0000259" key="3">
    <source>
        <dbReference type="PROSITE" id="PS50943"/>
    </source>
</evidence>
<dbReference type="PROSITE" id="PS50943">
    <property type="entry name" value="HTH_CROC1"/>
    <property type="match status" value="1"/>
</dbReference>
<feature type="transmembrane region" description="Helical" evidence="2">
    <location>
        <begin position="81"/>
        <end position="106"/>
    </location>
</feature>
<dbReference type="PANTHER" id="PTHR46558:SF4">
    <property type="entry name" value="DNA-BIDING PHAGE PROTEIN"/>
    <property type="match status" value="1"/>
</dbReference>
<dbReference type="KEGG" id="bths:CNY62_04590"/>
<dbReference type="CDD" id="cd00093">
    <property type="entry name" value="HTH_XRE"/>
    <property type="match status" value="1"/>
</dbReference>
<dbReference type="GO" id="GO:0003677">
    <property type="term" value="F:DNA binding"/>
    <property type="evidence" value="ECO:0007669"/>
    <property type="project" value="UniProtKB-KW"/>
</dbReference>
<keyword evidence="2" id="KW-0812">Transmembrane</keyword>
<dbReference type="OrthoDB" id="9812495at2"/>
<dbReference type="Gene3D" id="1.10.260.40">
    <property type="entry name" value="lambda repressor-like DNA-binding domains"/>
    <property type="match status" value="1"/>
</dbReference>
<dbReference type="RefSeq" id="WP_051457288.1">
    <property type="nucleotide sequence ID" value="NZ_CBCPHX010000007.1"/>
</dbReference>
<accession>A0A1D2L3C7</accession>
<protein>
    <submittedName>
        <fullName evidence="4">XRE family transcriptional regulator</fullName>
    </submittedName>
</protein>
<sequence length="229" mass="26507">MQLGEKIKTLRLAMNLTQENTAQKLFISRQVLSKWECGKSYPDLEKLLAISQLFNISIDTLLKEDTNLQSHIIKQSHYKKYIGFFLLYCYSFVGLLVMLCASYAFLNLPVTMKTTDVNFLNSHFESTHTKDDTLYISGDLIPFFASYQGDWSFQTTEKTITIFMHRTRVPRAENHVLLTLEKDKKHGFDWTNKDIYFSDDTHKTLLYDASKKKLTFTLPETNQGGVGND</sequence>
<gene>
    <name evidence="4" type="ORF">CNY62_04590</name>
</gene>
<feature type="domain" description="HTH cro/C1-type" evidence="3">
    <location>
        <begin position="7"/>
        <end position="61"/>
    </location>
</feature>
<dbReference type="Proteomes" id="UP000243591">
    <property type="component" value="Chromosome"/>
</dbReference>
<name>A0A1D2L3C7_BROTH</name>
<evidence type="ECO:0000313" key="5">
    <source>
        <dbReference type="Proteomes" id="UP000243591"/>
    </source>
</evidence>
<dbReference type="InterPro" id="IPR001387">
    <property type="entry name" value="Cro/C1-type_HTH"/>
</dbReference>
<dbReference type="SUPFAM" id="SSF47413">
    <property type="entry name" value="lambda repressor-like DNA-binding domains"/>
    <property type="match status" value="1"/>
</dbReference>
<proteinExistence type="predicted"/>
<evidence type="ECO:0000256" key="1">
    <source>
        <dbReference type="ARBA" id="ARBA00023125"/>
    </source>
</evidence>
<dbReference type="SMART" id="SM00530">
    <property type="entry name" value="HTH_XRE"/>
    <property type="match status" value="1"/>
</dbReference>
<evidence type="ECO:0000313" key="4">
    <source>
        <dbReference type="EMBL" id="ATF25728.1"/>
    </source>
</evidence>
<keyword evidence="5" id="KW-1185">Reference proteome</keyword>
<dbReference type="EMBL" id="CP023483">
    <property type="protein sequence ID" value="ATF25728.1"/>
    <property type="molecule type" value="Genomic_DNA"/>
</dbReference>
<dbReference type="InterPro" id="IPR010982">
    <property type="entry name" value="Lambda_DNA-bd_dom_sf"/>
</dbReference>
<dbReference type="Pfam" id="PF01381">
    <property type="entry name" value="HTH_3"/>
    <property type="match status" value="1"/>
</dbReference>
<keyword evidence="2" id="KW-0472">Membrane</keyword>
<keyword evidence="1" id="KW-0238">DNA-binding</keyword>
<evidence type="ECO:0000256" key="2">
    <source>
        <dbReference type="SAM" id="Phobius"/>
    </source>
</evidence>
<dbReference type="AlphaFoldDB" id="A0A1D2L3C7"/>
<organism evidence="4 5">
    <name type="scientific">Brochothrix thermosphacta</name>
    <name type="common">Microbacterium thermosphactum</name>
    <dbReference type="NCBI Taxonomy" id="2756"/>
    <lineage>
        <taxon>Bacteria</taxon>
        <taxon>Bacillati</taxon>
        <taxon>Bacillota</taxon>
        <taxon>Bacilli</taxon>
        <taxon>Bacillales</taxon>
        <taxon>Listeriaceae</taxon>
        <taxon>Brochothrix</taxon>
    </lineage>
</organism>
<keyword evidence="2" id="KW-1133">Transmembrane helix</keyword>
<dbReference type="STRING" id="2756.BFR44_07265"/>
<dbReference type="PANTHER" id="PTHR46558">
    <property type="entry name" value="TRACRIPTIONAL REGULATORY PROTEIN-RELATED-RELATED"/>
    <property type="match status" value="1"/>
</dbReference>